<keyword evidence="3" id="KW-1185">Reference proteome</keyword>
<dbReference type="PANTHER" id="PTHR14859">
    <property type="entry name" value="CALCOFLUOR WHITE HYPERSENSITIVE PROTEIN PRECURSOR"/>
    <property type="match status" value="1"/>
</dbReference>
<dbReference type="PANTHER" id="PTHR14859:SF15">
    <property type="entry name" value="ENDONUCLEASE_EXONUCLEASE_PHOSPHATASE DOMAIN-CONTAINING PROTEIN"/>
    <property type="match status" value="1"/>
</dbReference>
<keyword evidence="2" id="KW-0269">Exonuclease</keyword>
<keyword evidence="2" id="KW-0378">Hydrolase</keyword>
<evidence type="ECO:0000259" key="1">
    <source>
        <dbReference type="Pfam" id="PF03372"/>
    </source>
</evidence>
<evidence type="ECO:0000313" key="2">
    <source>
        <dbReference type="EMBL" id="QDU84140.1"/>
    </source>
</evidence>
<dbReference type="GO" id="GO:0016020">
    <property type="term" value="C:membrane"/>
    <property type="evidence" value="ECO:0007669"/>
    <property type="project" value="GOC"/>
</dbReference>
<dbReference type="EMBL" id="CP036290">
    <property type="protein sequence ID" value="QDU84140.1"/>
    <property type="molecule type" value="Genomic_DNA"/>
</dbReference>
<name>A0A518CY43_9BACT</name>
<dbReference type="InterPro" id="IPR051916">
    <property type="entry name" value="GPI-anchor_lipid_remodeler"/>
</dbReference>
<feature type="domain" description="Endonuclease/exonuclease/phosphatase" evidence="1">
    <location>
        <begin position="6"/>
        <end position="236"/>
    </location>
</feature>
<dbReference type="Proteomes" id="UP000319342">
    <property type="component" value="Chromosome"/>
</dbReference>
<dbReference type="GO" id="GO:0004527">
    <property type="term" value="F:exonuclease activity"/>
    <property type="evidence" value="ECO:0007669"/>
    <property type="project" value="UniProtKB-KW"/>
</dbReference>
<dbReference type="Pfam" id="PF03372">
    <property type="entry name" value="Exo_endo_phos"/>
    <property type="match status" value="1"/>
</dbReference>
<keyword evidence="2" id="KW-0540">Nuclease</keyword>
<dbReference type="InterPro" id="IPR005135">
    <property type="entry name" value="Endo/exonuclease/phosphatase"/>
</dbReference>
<organism evidence="2 3">
    <name type="scientific">Rohdeia mirabilis</name>
    <dbReference type="NCBI Taxonomy" id="2528008"/>
    <lineage>
        <taxon>Bacteria</taxon>
        <taxon>Pseudomonadati</taxon>
        <taxon>Planctomycetota</taxon>
        <taxon>Planctomycetia</taxon>
        <taxon>Planctomycetia incertae sedis</taxon>
        <taxon>Rohdeia</taxon>
    </lineage>
</organism>
<protein>
    <submittedName>
        <fullName evidence="2">Endonuclease/Exonuclease/phosphatase family protein</fullName>
    </submittedName>
</protein>
<evidence type="ECO:0000313" key="3">
    <source>
        <dbReference type="Proteomes" id="UP000319342"/>
    </source>
</evidence>
<dbReference type="GO" id="GO:0004519">
    <property type="term" value="F:endonuclease activity"/>
    <property type="evidence" value="ECO:0007669"/>
    <property type="project" value="UniProtKB-KW"/>
</dbReference>
<accession>A0A518CY43</accession>
<dbReference type="GO" id="GO:0006506">
    <property type="term" value="P:GPI anchor biosynthetic process"/>
    <property type="evidence" value="ECO:0007669"/>
    <property type="project" value="TreeGrafter"/>
</dbReference>
<dbReference type="InterPro" id="IPR036691">
    <property type="entry name" value="Endo/exonu/phosph_ase_sf"/>
</dbReference>
<dbReference type="SUPFAM" id="SSF56219">
    <property type="entry name" value="DNase I-like"/>
    <property type="match status" value="1"/>
</dbReference>
<proteinExistence type="predicted"/>
<dbReference type="OrthoDB" id="155529at2"/>
<gene>
    <name evidence="2" type="ORF">Pla163_12450</name>
</gene>
<dbReference type="RefSeq" id="WP_145185124.1">
    <property type="nucleotide sequence ID" value="NZ_CP036290.1"/>
</dbReference>
<keyword evidence="2" id="KW-0255">Endonuclease</keyword>
<dbReference type="AlphaFoldDB" id="A0A518CY43"/>
<dbReference type="Gene3D" id="3.60.10.10">
    <property type="entry name" value="Endonuclease/exonuclease/phosphatase"/>
    <property type="match status" value="1"/>
</dbReference>
<reference evidence="2 3" key="1">
    <citation type="submission" date="2019-02" db="EMBL/GenBank/DDBJ databases">
        <title>Deep-cultivation of Planctomycetes and their phenomic and genomic characterization uncovers novel biology.</title>
        <authorList>
            <person name="Wiegand S."/>
            <person name="Jogler M."/>
            <person name="Boedeker C."/>
            <person name="Pinto D."/>
            <person name="Vollmers J."/>
            <person name="Rivas-Marin E."/>
            <person name="Kohn T."/>
            <person name="Peeters S.H."/>
            <person name="Heuer A."/>
            <person name="Rast P."/>
            <person name="Oberbeckmann S."/>
            <person name="Bunk B."/>
            <person name="Jeske O."/>
            <person name="Meyerdierks A."/>
            <person name="Storesund J.E."/>
            <person name="Kallscheuer N."/>
            <person name="Luecker S."/>
            <person name="Lage O.M."/>
            <person name="Pohl T."/>
            <person name="Merkel B.J."/>
            <person name="Hornburger P."/>
            <person name="Mueller R.-W."/>
            <person name="Bruemmer F."/>
            <person name="Labrenz M."/>
            <person name="Spormann A.M."/>
            <person name="Op den Camp H."/>
            <person name="Overmann J."/>
            <person name="Amann R."/>
            <person name="Jetten M.S.M."/>
            <person name="Mascher T."/>
            <person name="Medema M.H."/>
            <person name="Devos D.P."/>
            <person name="Kaster A.-K."/>
            <person name="Ovreas L."/>
            <person name="Rohde M."/>
            <person name="Galperin M.Y."/>
            <person name="Jogler C."/>
        </authorList>
    </citation>
    <scope>NUCLEOTIDE SEQUENCE [LARGE SCALE GENOMIC DNA]</scope>
    <source>
        <strain evidence="2 3">Pla163</strain>
    </source>
</reference>
<sequence>MRVRILTYNIHKCVGGVDRRHDPARIAEVIAHYAPDVVCLQEVAQGSPRFGVRPQLEQLAEALAESDLPHNAYFVVHRKRGQGGEYGNAILSRFPLEDVENVDLRIRPKKARCVLHARARIPLEDGHTRSLHLFCMHLGLSGIERRLQIKRFLACDPYTRVRGRTPVVLAGDLNDVWGEIARQVAPAGFDGPQRPISTYPAIAPVRALDAVYVRGEVELTSLFRSRLDLARRASDHLPLIADVRLGSLESRRDAPPR</sequence>